<name>A0A9D2FVT1_9BACT</name>
<dbReference type="Pfam" id="PF13353">
    <property type="entry name" value="Fer4_12"/>
    <property type="match status" value="1"/>
</dbReference>
<dbReference type="AlphaFoldDB" id="A0A9D2FVT1"/>
<sequence>MLKYVNTGVVFQEIPDEVTLAVNISNCPCHCPGCHSHFLWDDIGTPLTPPVLDDFVGEYGKDITCVCFMGGDAEPESVNQLAKYLHEKHPQLKVAWYSGRIRIPSVVNKSDFDYIKLGPYIAHLGSLKQPTTNQRLYKRAASDQFNDITYRFWKP</sequence>
<gene>
    <name evidence="1" type="primary">nrdG</name>
    <name evidence="1" type="ORF">H9966_00095</name>
</gene>
<accession>A0A9D2FVT1</accession>
<evidence type="ECO:0000313" key="2">
    <source>
        <dbReference type="Proteomes" id="UP000824055"/>
    </source>
</evidence>
<organism evidence="1 2">
    <name type="scientific">Candidatus Prevotella avicola</name>
    <dbReference type="NCBI Taxonomy" id="2838738"/>
    <lineage>
        <taxon>Bacteria</taxon>
        <taxon>Pseudomonadati</taxon>
        <taxon>Bacteroidota</taxon>
        <taxon>Bacteroidia</taxon>
        <taxon>Bacteroidales</taxon>
        <taxon>Prevotellaceae</taxon>
        <taxon>Prevotella</taxon>
    </lineage>
</organism>
<comment type="caution">
    <text evidence="1">The sequence shown here is derived from an EMBL/GenBank/DDBJ whole genome shotgun (WGS) entry which is preliminary data.</text>
</comment>
<reference evidence="1" key="1">
    <citation type="journal article" date="2021" name="PeerJ">
        <title>Extensive microbial diversity within the chicken gut microbiome revealed by metagenomics and culture.</title>
        <authorList>
            <person name="Gilroy R."/>
            <person name="Ravi A."/>
            <person name="Getino M."/>
            <person name="Pursley I."/>
            <person name="Horton D.L."/>
            <person name="Alikhan N.F."/>
            <person name="Baker D."/>
            <person name="Gharbi K."/>
            <person name="Hall N."/>
            <person name="Watson M."/>
            <person name="Adriaenssens E.M."/>
            <person name="Foster-Nyarko E."/>
            <person name="Jarju S."/>
            <person name="Secka A."/>
            <person name="Antonio M."/>
            <person name="Oren A."/>
            <person name="Chaudhuri R.R."/>
            <person name="La Ragione R."/>
            <person name="Hildebrand F."/>
            <person name="Pallen M.J."/>
        </authorList>
    </citation>
    <scope>NUCLEOTIDE SEQUENCE</scope>
    <source>
        <strain evidence="1">ChiHecec3B27-8219</strain>
    </source>
</reference>
<dbReference type="EMBL" id="DXBE01000001">
    <property type="protein sequence ID" value="HIZ68284.1"/>
    <property type="molecule type" value="Genomic_DNA"/>
</dbReference>
<reference evidence="1" key="2">
    <citation type="submission" date="2021-04" db="EMBL/GenBank/DDBJ databases">
        <authorList>
            <person name="Gilroy R."/>
        </authorList>
    </citation>
    <scope>NUCLEOTIDE SEQUENCE</scope>
    <source>
        <strain evidence="1">ChiHecec3B27-8219</strain>
    </source>
</reference>
<dbReference type="Proteomes" id="UP000824055">
    <property type="component" value="Unassembled WGS sequence"/>
</dbReference>
<dbReference type="NCBIfam" id="TIGR02826">
    <property type="entry name" value="RNR_activ_nrdG3"/>
    <property type="match status" value="1"/>
</dbReference>
<evidence type="ECO:0000313" key="1">
    <source>
        <dbReference type="EMBL" id="HIZ68284.1"/>
    </source>
</evidence>
<proteinExistence type="predicted"/>
<dbReference type="InterPro" id="IPR013785">
    <property type="entry name" value="Aldolase_TIM"/>
</dbReference>
<protein>
    <submittedName>
        <fullName evidence="1">Anaerobic ribonucleoside-triphosphate reductase activating protein</fullName>
    </submittedName>
</protein>
<dbReference type="Gene3D" id="3.20.20.70">
    <property type="entry name" value="Aldolase class I"/>
    <property type="match status" value="1"/>
</dbReference>
<dbReference type="InterPro" id="IPR014191">
    <property type="entry name" value="Anaer_RNR_activator"/>
</dbReference>